<dbReference type="RefSeq" id="WP_164202391.1">
    <property type="nucleotide sequence ID" value="NZ_JAAGMP010000642.1"/>
</dbReference>
<proteinExistence type="predicted"/>
<organism evidence="2 3">
    <name type="scientific">Streptomyces parvus</name>
    <dbReference type="NCBI Taxonomy" id="66428"/>
    <lineage>
        <taxon>Bacteria</taxon>
        <taxon>Bacillati</taxon>
        <taxon>Actinomycetota</taxon>
        <taxon>Actinomycetes</taxon>
        <taxon>Kitasatosporales</taxon>
        <taxon>Streptomycetaceae</taxon>
        <taxon>Streptomyces</taxon>
    </lineage>
</organism>
<evidence type="ECO:0000313" key="2">
    <source>
        <dbReference type="EMBL" id="NEC19273.1"/>
    </source>
</evidence>
<evidence type="ECO:0000256" key="1">
    <source>
        <dbReference type="SAM" id="Phobius"/>
    </source>
</evidence>
<accession>A0A7K3RW57</accession>
<feature type="transmembrane region" description="Helical" evidence="1">
    <location>
        <begin position="110"/>
        <end position="130"/>
    </location>
</feature>
<keyword evidence="1" id="KW-1133">Transmembrane helix</keyword>
<keyword evidence="1" id="KW-0812">Transmembrane</keyword>
<dbReference type="Proteomes" id="UP000469670">
    <property type="component" value="Unassembled WGS sequence"/>
</dbReference>
<feature type="transmembrane region" description="Helical" evidence="1">
    <location>
        <begin position="12"/>
        <end position="33"/>
    </location>
</feature>
<comment type="caution">
    <text evidence="2">The sequence shown here is derived from an EMBL/GenBank/DDBJ whole genome shotgun (WGS) entry which is preliminary data.</text>
</comment>
<reference evidence="2 3" key="1">
    <citation type="submission" date="2020-01" db="EMBL/GenBank/DDBJ databases">
        <title>Insect and environment-associated Actinomycetes.</title>
        <authorList>
            <person name="Currrie C."/>
            <person name="Chevrette M."/>
            <person name="Carlson C."/>
            <person name="Stubbendieck R."/>
            <person name="Wendt-Pienkowski E."/>
        </authorList>
    </citation>
    <scope>NUCLEOTIDE SEQUENCE [LARGE SCALE GENOMIC DNA]</scope>
    <source>
        <strain evidence="2 3">SID7590</strain>
    </source>
</reference>
<dbReference type="EMBL" id="JAAGMP010000642">
    <property type="protein sequence ID" value="NEC19273.1"/>
    <property type="molecule type" value="Genomic_DNA"/>
</dbReference>
<name>A0A7K3RW57_9ACTN</name>
<keyword evidence="1" id="KW-0472">Membrane</keyword>
<gene>
    <name evidence="2" type="ORF">G3I50_13535</name>
</gene>
<sequence>MIGHTYYQSHPLPYLLIVVLCLPIALVALWMAFRWAVLSLRGVAVVGDEPGQRFGATFTVDGKTYPCHADLGPEDRREGGGGAGLIVYDPRKPRRNDAQHSLRPSQLSGCAFLIVLLVTAIVWAGIRLIGFF</sequence>
<dbReference type="AlphaFoldDB" id="A0A7K3RW57"/>
<evidence type="ECO:0000313" key="3">
    <source>
        <dbReference type="Proteomes" id="UP000469670"/>
    </source>
</evidence>
<protein>
    <submittedName>
        <fullName evidence="2">Uncharacterized protein</fullName>
    </submittedName>
</protein>